<accession>A0A0G1GP18</accession>
<evidence type="ECO:0000313" key="2">
    <source>
        <dbReference type="EMBL" id="KKT36275.1"/>
    </source>
</evidence>
<organism evidence="2 3">
    <name type="scientific">Candidatus Collierbacteria bacterium GW2011_GWA1_44_12</name>
    <dbReference type="NCBI Taxonomy" id="1618376"/>
    <lineage>
        <taxon>Bacteria</taxon>
        <taxon>Candidatus Collieribacteriota</taxon>
    </lineage>
</organism>
<name>A0A0G1GP18_9BACT</name>
<dbReference type="EMBL" id="LCHN01000003">
    <property type="protein sequence ID" value="KKT36275.1"/>
    <property type="molecule type" value="Genomic_DNA"/>
</dbReference>
<gene>
    <name evidence="2" type="ORF">UW23_C0003G0006</name>
</gene>
<feature type="transmembrane region" description="Helical" evidence="1">
    <location>
        <begin position="7"/>
        <end position="26"/>
    </location>
</feature>
<evidence type="ECO:0000256" key="1">
    <source>
        <dbReference type="SAM" id="Phobius"/>
    </source>
</evidence>
<feature type="transmembrane region" description="Helical" evidence="1">
    <location>
        <begin position="46"/>
        <end position="67"/>
    </location>
</feature>
<dbReference type="Proteomes" id="UP000034069">
    <property type="component" value="Unassembled WGS sequence"/>
</dbReference>
<keyword evidence="1" id="KW-0812">Transmembrane</keyword>
<feature type="transmembrane region" description="Helical" evidence="1">
    <location>
        <begin position="119"/>
        <end position="141"/>
    </location>
</feature>
<comment type="caution">
    <text evidence="2">The sequence shown here is derived from an EMBL/GenBank/DDBJ whole genome shotgun (WGS) entry which is preliminary data.</text>
</comment>
<evidence type="ECO:0000313" key="3">
    <source>
        <dbReference type="Proteomes" id="UP000034069"/>
    </source>
</evidence>
<feature type="transmembrane region" description="Helical" evidence="1">
    <location>
        <begin position="79"/>
        <end position="99"/>
    </location>
</feature>
<reference evidence="2 3" key="1">
    <citation type="journal article" date="2015" name="Nature">
        <title>rRNA introns, odd ribosomes, and small enigmatic genomes across a large radiation of phyla.</title>
        <authorList>
            <person name="Brown C.T."/>
            <person name="Hug L.A."/>
            <person name="Thomas B.C."/>
            <person name="Sharon I."/>
            <person name="Castelle C.J."/>
            <person name="Singh A."/>
            <person name="Wilkins M.J."/>
            <person name="Williams K.H."/>
            <person name="Banfield J.F."/>
        </authorList>
    </citation>
    <scope>NUCLEOTIDE SEQUENCE [LARGE SCALE GENOMIC DNA]</scope>
</reference>
<keyword evidence="1" id="KW-1133">Transmembrane helix</keyword>
<dbReference type="AlphaFoldDB" id="A0A0G1GP18"/>
<sequence length="151" mass="16588">MKLNSPLLFGFVLIFSLLAFEVFNYSVTDYALTDLLGNLSFFDLRWATILAIAFCGIDFAGLARLFIPQTGTDDSDAIWYLLGAWLLAATMNAMITWWGISIAILNHPSLGAGPDMLRIIPIVVAVLAWLIRILIIGTFSISGDRILKSSS</sequence>
<protein>
    <submittedName>
        <fullName evidence="2">Uncharacterized protein</fullName>
    </submittedName>
</protein>
<keyword evidence="1" id="KW-0472">Membrane</keyword>
<proteinExistence type="predicted"/>